<sequence length="127" mass="13326">MALNCKERERVFSQIRPHQSPVGTTASWSQAALEEAARGLVAIGGRCQHVPPWVLVVGGLLGLPAPPTAILGREVAWPAPHQPEGGRAQPLPLGAKRRMPWVGRLASGRATVALPAQGPADPAQMLG</sequence>
<protein>
    <submittedName>
        <fullName evidence="1">Uncharacterized protein</fullName>
    </submittedName>
</protein>
<proteinExistence type="predicted"/>
<comment type="caution">
    <text evidence="1">The sequence shown here is derived from an EMBL/GenBank/DDBJ whole genome shotgun (WGS) entry which is preliminary data.</text>
</comment>
<keyword evidence="2" id="KW-1185">Reference proteome</keyword>
<accession>A0A6A1V8T6</accession>
<gene>
    <name evidence="1" type="ORF">CJ030_MR6G007224</name>
</gene>
<dbReference type="EMBL" id="RXIC02000024">
    <property type="protein sequence ID" value="KAB1209272.1"/>
    <property type="molecule type" value="Genomic_DNA"/>
</dbReference>
<name>A0A6A1V8T6_9ROSI</name>
<dbReference type="Proteomes" id="UP000516437">
    <property type="component" value="Chromosome 6"/>
</dbReference>
<reference evidence="1 2" key="1">
    <citation type="journal article" date="2019" name="Plant Biotechnol. J.">
        <title>The red bayberry genome and genetic basis of sex determination.</title>
        <authorList>
            <person name="Jia H.M."/>
            <person name="Jia H.J."/>
            <person name="Cai Q.L."/>
            <person name="Wang Y."/>
            <person name="Zhao H.B."/>
            <person name="Yang W.F."/>
            <person name="Wang G.Y."/>
            <person name="Li Y.H."/>
            <person name="Zhan D.L."/>
            <person name="Shen Y.T."/>
            <person name="Niu Q.F."/>
            <person name="Chang L."/>
            <person name="Qiu J."/>
            <person name="Zhao L."/>
            <person name="Xie H.B."/>
            <person name="Fu W.Y."/>
            <person name="Jin J."/>
            <person name="Li X.W."/>
            <person name="Jiao Y."/>
            <person name="Zhou C.C."/>
            <person name="Tu T."/>
            <person name="Chai C.Y."/>
            <person name="Gao J.L."/>
            <person name="Fan L.J."/>
            <person name="van de Weg E."/>
            <person name="Wang J.Y."/>
            <person name="Gao Z.S."/>
        </authorList>
    </citation>
    <scope>NUCLEOTIDE SEQUENCE [LARGE SCALE GENOMIC DNA]</scope>
    <source>
        <tissue evidence="1">Leaves</tissue>
    </source>
</reference>
<organism evidence="1 2">
    <name type="scientific">Morella rubra</name>
    <name type="common">Chinese bayberry</name>
    <dbReference type="NCBI Taxonomy" id="262757"/>
    <lineage>
        <taxon>Eukaryota</taxon>
        <taxon>Viridiplantae</taxon>
        <taxon>Streptophyta</taxon>
        <taxon>Embryophyta</taxon>
        <taxon>Tracheophyta</taxon>
        <taxon>Spermatophyta</taxon>
        <taxon>Magnoliopsida</taxon>
        <taxon>eudicotyledons</taxon>
        <taxon>Gunneridae</taxon>
        <taxon>Pentapetalae</taxon>
        <taxon>rosids</taxon>
        <taxon>fabids</taxon>
        <taxon>Fagales</taxon>
        <taxon>Myricaceae</taxon>
        <taxon>Morella</taxon>
    </lineage>
</organism>
<dbReference type="AlphaFoldDB" id="A0A6A1V8T6"/>
<evidence type="ECO:0000313" key="1">
    <source>
        <dbReference type="EMBL" id="KAB1209272.1"/>
    </source>
</evidence>
<evidence type="ECO:0000313" key="2">
    <source>
        <dbReference type="Proteomes" id="UP000516437"/>
    </source>
</evidence>